<feature type="compositionally biased region" description="Pro residues" evidence="1">
    <location>
        <begin position="1075"/>
        <end position="1086"/>
    </location>
</feature>
<dbReference type="InterPro" id="IPR036047">
    <property type="entry name" value="F-box-like_dom_sf"/>
</dbReference>
<dbReference type="InterPro" id="IPR001810">
    <property type="entry name" value="F-box_dom"/>
</dbReference>
<dbReference type="EMBL" id="JAPMOS010000053">
    <property type="protein sequence ID" value="KAJ4457145.1"/>
    <property type="molecule type" value="Genomic_DNA"/>
</dbReference>
<keyword evidence="4" id="KW-1185">Reference proteome</keyword>
<feature type="compositionally biased region" description="Basic and acidic residues" evidence="1">
    <location>
        <begin position="37"/>
        <end position="46"/>
    </location>
</feature>
<accession>A0ABQ8UIA2</accession>
<feature type="compositionally biased region" description="Basic residues" evidence="1">
    <location>
        <begin position="1054"/>
        <end position="1065"/>
    </location>
</feature>
<feature type="compositionally biased region" description="Pro residues" evidence="1">
    <location>
        <begin position="955"/>
        <end position="976"/>
    </location>
</feature>
<dbReference type="PANTHER" id="PTHR16134">
    <property type="entry name" value="F-BOX/TPR REPEAT PROTEIN POF3"/>
    <property type="match status" value="1"/>
</dbReference>
<feature type="region of interest" description="Disordered" evidence="1">
    <location>
        <begin position="512"/>
        <end position="607"/>
    </location>
</feature>
<dbReference type="CDD" id="cd09917">
    <property type="entry name" value="F-box_SF"/>
    <property type="match status" value="1"/>
</dbReference>
<feature type="region of interest" description="Disordered" evidence="1">
    <location>
        <begin position="167"/>
        <end position="216"/>
    </location>
</feature>
<organism evidence="3 4">
    <name type="scientific">Paratrimastix pyriformis</name>
    <dbReference type="NCBI Taxonomy" id="342808"/>
    <lineage>
        <taxon>Eukaryota</taxon>
        <taxon>Metamonada</taxon>
        <taxon>Preaxostyla</taxon>
        <taxon>Paratrimastigidae</taxon>
        <taxon>Paratrimastix</taxon>
    </lineage>
</organism>
<dbReference type="InterPro" id="IPR032675">
    <property type="entry name" value="LRR_dom_sf"/>
</dbReference>
<feature type="region of interest" description="Disordered" evidence="1">
    <location>
        <begin position="860"/>
        <end position="1094"/>
    </location>
</feature>
<feature type="region of interest" description="Disordered" evidence="1">
    <location>
        <begin position="809"/>
        <end position="828"/>
    </location>
</feature>
<evidence type="ECO:0000313" key="4">
    <source>
        <dbReference type="Proteomes" id="UP001141327"/>
    </source>
</evidence>
<proteinExistence type="predicted"/>
<dbReference type="SMART" id="SM00367">
    <property type="entry name" value="LRR_CC"/>
    <property type="match status" value="4"/>
</dbReference>
<evidence type="ECO:0000259" key="2">
    <source>
        <dbReference type="PROSITE" id="PS50181"/>
    </source>
</evidence>
<dbReference type="PROSITE" id="PS50181">
    <property type="entry name" value="FBOX"/>
    <property type="match status" value="1"/>
</dbReference>
<comment type="caution">
    <text evidence="3">The sequence shown here is derived from an EMBL/GenBank/DDBJ whole genome shotgun (WGS) entry which is preliminary data.</text>
</comment>
<dbReference type="SUPFAM" id="SSF81383">
    <property type="entry name" value="F-box domain"/>
    <property type="match status" value="1"/>
</dbReference>
<dbReference type="Proteomes" id="UP001141327">
    <property type="component" value="Unassembled WGS sequence"/>
</dbReference>
<gene>
    <name evidence="3" type="ORF">PAPYR_7436</name>
</gene>
<dbReference type="InterPro" id="IPR001611">
    <property type="entry name" value="Leu-rich_rpt"/>
</dbReference>
<evidence type="ECO:0000313" key="3">
    <source>
        <dbReference type="EMBL" id="KAJ4457145.1"/>
    </source>
</evidence>
<evidence type="ECO:0000256" key="1">
    <source>
        <dbReference type="SAM" id="MobiDB-lite"/>
    </source>
</evidence>
<feature type="compositionally biased region" description="Basic residues" evidence="1">
    <location>
        <begin position="1"/>
        <end position="12"/>
    </location>
</feature>
<sequence length="1345" mass="138367">MLLTRVKSRHGTKNMEHPVNSETEEVTVAQKKKKKSLPSEDMARLDRDFSPNSLSKLFEHISLGTPTSYLTFLQLPDELLFMIFSHLSWIDLVTASQVCTRWRQIIITNLTSLHLLAPALGGANRWFGAPLRPLAPLSLFSLLRMAKGLVSVDLAFEHCLLLPMGAPPDPDPGPAGPAAGLPSAQSHKRLCSPDGGLAGLGLEGDQGGAPGSRGGASRMGRLFADFVHGSPVPPAPLLLLEQGPDAQGPSPVPLFVLNSPPEHLMGLAVEGGPAQPGRGHRARTDSPSPDPSDDEDEDPFARAPRHTCGSSALFRDMAPGADGAAPWERRPPGAGGVATGELGLGLGLGGALPRCDSVGPTLPTRARHSLSPTQYLAHPGPTPGAIGCSPLGARWANVAALVFGACSAALRHVSLQCGTHHQRVAHPCPTRPVAPLPAPPAGDAPLATSASLPPVLHRAASAEGTGLPTEEATPPPALPLLLRRYGAEGVQLSPAASAPTPRQRVGLLSRSMSTGEPGAAQAEEDQPGMLLAEPPGAREGGPEAEEDPDGAEDPFAWLPGRDGQPAPSLPLHRHAPAPSGGFAPIRDGAPPPSAASSGRSMRGGSPVPPAGWMRAAAFWPRCVCGAEVLRTVEAVPAGVEHIDLSLCPDLPCTDGLIEAIGARAATRLRGLVLQPNGDPQDLLSNAGLLGLTHHCPSLEFLTLARCRRLTALAALAAPPDERPPALPAQAQPTAQQPPRPGHRLGAITLVDCPRLVTDGTVGGLLAGCRGLRKVVLSCDSGEPLAAPLSDRCMDALERSLAPRPAAAALRPLEGPGTPGPPTPTLASTGAALGMGMGSGIGGGAALLGFSPPLARIPGRAAVAHQRAGSEPPVRRVPSPAGCVAPPPTPSGSPAISPNGSPRPASFPPRGTPDVLMGGTPDVPMGGGGAAGGAEEEADDEELGRLVDGLATGLPSPHPAPSRPRPSQLPSPPPAPHPLARLPLLLGHPPSAPPPTMGHPASAAASPAIPTRTPGPTPVPLFCPTTPPGLPTPPATPGGGPVSSAEGSPASEGRYRHRHVNAHRVLHPPGASPDYPFSPSPGHPSAPPSGHLGAAAAHPSSLAAMGSEIYQRAALGGIPSAAAAAPGLDGQDAWEQQQQQQQTGLVLGPLGLTRGGSQPRLEPLPLEVLVVSVWPLHLTDAFALALGRHCPALRSLVLSSETAIGDAGVEALIRGCPCLEVLNLSSARLTDGALTNSIARSHSLRRLILQNNDHITPAGIRALASTLSTLRHLHYLDVSFCAQLTNAGPHHPRWAIFTHDQVIVRGLDPLCDGAAVTYFDCFPCMRQFLTLKPRCKLAVSYGGFRR</sequence>
<dbReference type="SMART" id="SM00256">
    <property type="entry name" value="FBOX"/>
    <property type="match status" value="1"/>
</dbReference>
<feature type="compositionally biased region" description="Acidic residues" evidence="1">
    <location>
        <begin position="542"/>
        <end position="552"/>
    </location>
</feature>
<dbReference type="PANTHER" id="PTHR16134:SF119">
    <property type="entry name" value="AT02038P-RELATED"/>
    <property type="match status" value="1"/>
</dbReference>
<feature type="region of interest" description="Disordered" evidence="1">
    <location>
        <begin position="265"/>
        <end position="334"/>
    </location>
</feature>
<reference evidence="3" key="1">
    <citation type="journal article" date="2022" name="bioRxiv">
        <title>Genomics of Preaxostyla Flagellates Illuminates Evolutionary Transitions and the Path Towards Mitochondrial Loss.</title>
        <authorList>
            <person name="Novak L.V.F."/>
            <person name="Treitli S.C."/>
            <person name="Pyrih J."/>
            <person name="Halakuc P."/>
            <person name="Pipaliya S.V."/>
            <person name="Vacek V."/>
            <person name="Brzon O."/>
            <person name="Soukal P."/>
            <person name="Eme L."/>
            <person name="Dacks J.B."/>
            <person name="Karnkowska A."/>
            <person name="Elias M."/>
            <person name="Hampl V."/>
        </authorList>
    </citation>
    <scope>NUCLEOTIDE SEQUENCE</scope>
    <source>
        <strain evidence="3">RCP-MX</strain>
    </source>
</reference>
<dbReference type="Pfam" id="PF12937">
    <property type="entry name" value="F-box-like"/>
    <property type="match status" value="1"/>
</dbReference>
<feature type="compositionally biased region" description="Pro residues" evidence="1">
    <location>
        <begin position="1012"/>
        <end position="1035"/>
    </location>
</feature>
<dbReference type="Gene3D" id="3.80.10.10">
    <property type="entry name" value="Ribonuclease Inhibitor"/>
    <property type="match status" value="2"/>
</dbReference>
<feature type="domain" description="F-box" evidence="2">
    <location>
        <begin position="69"/>
        <end position="115"/>
    </location>
</feature>
<feature type="compositionally biased region" description="Gly residues" evidence="1">
    <location>
        <begin position="196"/>
        <end position="214"/>
    </location>
</feature>
<dbReference type="SUPFAM" id="SSF52047">
    <property type="entry name" value="RNI-like"/>
    <property type="match status" value="1"/>
</dbReference>
<dbReference type="Pfam" id="PF13516">
    <property type="entry name" value="LRR_6"/>
    <property type="match status" value="1"/>
</dbReference>
<name>A0ABQ8UIA2_9EUKA</name>
<feature type="compositionally biased region" description="Low complexity" evidence="1">
    <location>
        <begin position="977"/>
        <end position="988"/>
    </location>
</feature>
<dbReference type="InterPro" id="IPR006553">
    <property type="entry name" value="Leu-rich_rpt_Cys-con_subtyp"/>
</dbReference>
<protein>
    <recommendedName>
        <fullName evidence="2">F-box domain-containing protein</fullName>
    </recommendedName>
</protein>
<feature type="compositionally biased region" description="Low complexity" evidence="1">
    <location>
        <begin position="727"/>
        <end position="736"/>
    </location>
</feature>
<feature type="compositionally biased region" description="Low complexity" evidence="1">
    <location>
        <begin position="594"/>
        <end position="605"/>
    </location>
</feature>
<dbReference type="Gene3D" id="1.20.1280.50">
    <property type="match status" value="1"/>
</dbReference>
<feature type="region of interest" description="Disordered" evidence="1">
    <location>
        <begin position="718"/>
        <end position="740"/>
    </location>
</feature>
<feature type="region of interest" description="Disordered" evidence="1">
    <location>
        <begin position="1"/>
        <end position="46"/>
    </location>
</feature>